<dbReference type="CDD" id="cd17873">
    <property type="entry name" value="FlhF"/>
    <property type="match status" value="1"/>
</dbReference>
<dbReference type="Gene3D" id="3.40.50.300">
    <property type="entry name" value="P-loop containing nucleotide triphosphate hydrolases"/>
    <property type="match status" value="1"/>
</dbReference>
<reference evidence="18" key="1">
    <citation type="submission" date="2015-08" db="EMBL/GenBank/DDBJ databases">
        <authorList>
            <person name="Varghese N."/>
        </authorList>
    </citation>
    <scope>NUCLEOTIDE SEQUENCE [LARGE SCALE GENOMIC DNA]</scope>
    <source>
        <strain evidence="18">DSM 17901</strain>
    </source>
</reference>
<dbReference type="RefSeq" id="WP_055434423.1">
    <property type="nucleotide sequence ID" value="NZ_CYHA01000008.1"/>
</dbReference>
<evidence type="ECO:0000256" key="14">
    <source>
        <dbReference type="SAM" id="MobiDB-lite"/>
    </source>
</evidence>
<feature type="domain" description="AAA+ ATPase" evidence="15">
    <location>
        <begin position="277"/>
        <end position="414"/>
    </location>
</feature>
<dbReference type="SUPFAM" id="SSF52540">
    <property type="entry name" value="P-loop containing nucleoside triphosphate hydrolases"/>
    <property type="match status" value="1"/>
</dbReference>
<evidence type="ECO:0000256" key="2">
    <source>
        <dbReference type="ARBA" id="ARBA00008531"/>
    </source>
</evidence>
<keyword evidence="7" id="KW-1005">Bacterial flagellum biogenesis</keyword>
<evidence type="ECO:0000256" key="12">
    <source>
        <dbReference type="ARBA" id="ARBA00025337"/>
    </source>
</evidence>
<keyword evidence="17" id="KW-0966">Cell projection</keyword>
<dbReference type="GO" id="GO:0044781">
    <property type="term" value="P:bacterial-type flagellum organization"/>
    <property type="evidence" value="ECO:0007669"/>
    <property type="project" value="UniProtKB-UniRule"/>
</dbReference>
<keyword evidence="6" id="KW-0547">Nucleotide-binding</keyword>
<dbReference type="InterPro" id="IPR003593">
    <property type="entry name" value="AAA+_ATPase"/>
</dbReference>
<name>A0A0K6H6P7_9NEIS</name>
<keyword evidence="18" id="KW-1185">Reference proteome</keyword>
<dbReference type="NCBIfam" id="TIGR03499">
    <property type="entry name" value="FlhF"/>
    <property type="match status" value="1"/>
</dbReference>
<keyword evidence="17" id="KW-0282">Flagellum</keyword>
<comment type="function">
    <text evidence="12">Necessary for flagellar biosynthesis. May be involved in translocation of the flagellum.</text>
</comment>
<keyword evidence="5" id="KW-1003">Cell membrane</keyword>
<keyword evidence="9" id="KW-0342">GTP-binding</keyword>
<dbReference type="STRING" id="375574.GCA_001418035_02445"/>
<dbReference type="InterPro" id="IPR047040">
    <property type="entry name" value="FlhF__GTPase_dom"/>
</dbReference>
<dbReference type="InterPro" id="IPR020006">
    <property type="entry name" value="FlhF"/>
</dbReference>
<dbReference type="PANTHER" id="PTHR43134:SF3">
    <property type="entry name" value="FLAGELLAR BIOSYNTHESIS PROTEIN FLHF"/>
    <property type="match status" value="1"/>
</dbReference>
<dbReference type="Gene3D" id="1.20.120.1380">
    <property type="entry name" value="Flagellar FlhF biosynthesis protein, N domain"/>
    <property type="match status" value="1"/>
</dbReference>
<dbReference type="EMBL" id="CYHA01000008">
    <property type="protein sequence ID" value="CUA86422.1"/>
    <property type="molecule type" value="Genomic_DNA"/>
</dbReference>
<feature type="domain" description="SRP54-type proteins GTP-binding" evidence="16">
    <location>
        <begin position="278"/>
        <end position="470"/>
    </location>
</feature>
<dbReference type="GO" id="GO:0015031">
    <property type="term" value="P:protein transport"/>
    <property type="evidence" value="ECO:0007669"/>
    <property type="project" value="UniProtKB-KW"/>
</dbReference>
<keyword evidence="10" id="KW-0472">Membrane</keyword>
<feature type="region of interest" description="Disordered" evidence="14">
    <location>
        <begin position="114"/>
        <end position="177"/>
    </location>
</feature>
<evidence type="ECO:0000256" key="9">
    <source>
        <dbReference type="ARBA" id="ARBA00023134"/>
    </source>
</evidence>
<evidence type="ECO:0000256" key="7">
    <source>
        <dbReference type="ARBA" id="ARBA00022795"/>
    </source>
</evidence>
<evidence type="ECO:0000256" key="6">
    <source>
        <dbReference type="ARBA" id="ARBA00022741"/>
    </source>
</evidence>
<evidence type="ECO:0000256" key="10">
    <source>
        <dbReference type="ARBA" id="ARBA00023136"/>
    </source>
</evidence>
<comment type="subcellular location">
    <subcellularLocation>
        <location evidence="1">Cell membrane</location>
        <topology evidence="1">Peripheral membrane protein</topology>
        <orientation evidence="1">Cytoplasmic side</orientation>
    </subcellularLocation>
</comment>
<feature type="region of interest" description="Disordered" evidence="14">
    <location>
        <begin position="56"/>
        <end position="89"/>
    </location>
</feature>
<dbReference type="GO" id="GO:0005525">
    <property type="term" value="F:GTP binding"/>
    <property type="evidence" value="ECO:0007669"/>
    <property type="project" value="UniProtKB-UniRule"/>
</dbReference>
<proteinExistence type="inferred from homology"/>
<organism evidence="17 18">
    <name type="scientific">Gulbenkiania indica</name>
    <dbReference type="NCBI Taxonomy" id="375574"/>
    <lineage>
        <taxon>Bacteria</taxon>
        <taxon>Pseudomonadati</taxon>
        <taxon>Pseudomonadota</taxon>
        <taxon>Betaproteobacteria</taxon>
        <taxon>Neisseriales</taxon>
        <taxon>Chromobacteriaceae</taxon>
        <taxon>Gulbenkiania</taxon>
    </lineage>
</organism>
<dbReference type="Pfam" id="PF00448">
    <property type="entry name" value="SRP54"/>
    <property type="match status" value="1"/>
</dbReference>
<gene>
    <name evidence="17" type="ORF">Ga0061063_2671</name>
</gene>
<keyword evidence="17" id="KW-0969">Cilium</keyword>
<accession>A0A0K6H6P7</accession>
<comment type="similarity">
    <text evidence="2">Belongs to the GTP-binding SRP family.</text>
</comment>
<evidence type="ECO:0000313" key="17">
    <source>
        <dbReference type="EMBL" id="CUA86422.1"/>
    </source>
</evidence>
<dbReference type="FunFam" id="3.40.50.300:FF:000695">
    <property type="entry name" value="Flagellar biosynthesis regulator FlhF"/>
    <property type="match status" value="1"/>
</dbReference>
<keyword evidence="4" id="KW-0813">Transport</keyword>
<evidence type="ECO:0000256" key="3">
    <source>
        <dbReference type="ARBA" id="ARBA00014919"/>
    </source>
</evidence>
<evidence type="ECO:0000256" key="5">
    <source>
        <dbReference type="ARBA" id="ARBA00022475"/>
    </source>
</evidence>
<keyword evidence="8" id="KW-0653">Protein transport</keyword>
<dbReference type="SMART" id="SM00382">
    <property type="entry name" value="AAA"/>
    <property type="match status" value="1"/>
</dbReference>
<dbReference type="OrthoDB" id="9778554at2"/>
<protein>
    <recommendedName>
        <fullName evidence="3 13">Flagellar biosynthesis protein FlhF</fullName>
    </recommendedName>
</protein>
<dbReference type="InterPro" id="IPR000897">
    <property type="entry name" value="SRP54_GTPase_dom"/>
</dbReference>
<dbReference type="Proteomes" id="UP000243535">
    <property type="component" value="Unassembled WGS sequence"/>
</dbReference>
<evidence type="ECO:0000256" key="11">
    <source>
        <dbReference type="ARBA" id="ARBA00023225"/>
    </source>
</evidence>
<evidence type="ECO:0000256" key="13">
    <source>
        <dbReference type="NCBIfam" id="TIGR03499"/>
    </source>
</evidence>
<sequence>MVVKKYYGKTTRDALRQVREELGTDALILSNRPTVGGGVEIMAVADADVANLASSLSTSTSRHPPRNNPAAISRPGMPPAVQPSATTVQGGAPVNRALARTYALPVEPMEAAPASIPPLRATSPQPPAAAQPLSGPAGMAPTSRLAEASVSSPSQPAPVPPPAAVREPAPQVPPAANDEPEVMAHELKQIGDEIKLLRSLLQSQLASFAWSDMEHRTPNRIELFKQLLAMGLSAALIRQLIEKMPGQYEGEVALKWARSALMHNLKCVDGDTELLDRGGVFALVGPTGVGKTTTVAKLAARATLKFGAQHVALVTTDTYRIGAQDQLRIYGKILGVPVYSVQNEGDLQLTLADLSTRHIVFIDTVGMGQRDARVASQTEMFAAAGRPVERLLLVAANADGHTLEDVVRHYRGAGLAGCLLSKIDESVTLGPSIDVIIRNRLRLFYVTNGQRVPEDLHKASAGFLIDRALRAPQTNSPFSLLGDEMPIMHAAQAGWL</sequence>
<dbReference type="InterPro" id="IPR027417">
    <property type="entry name" value="P-loop_NTPase"/>
</dbReference>
<dbReference type="PANTHER" id="PTHR43134">
    <property type="entry name" value="SIGNAL RECOGNITION PARTICLE RECEPTOR SUBUNIT ALPHA"/>
    <property type="match status" value="1"/>
</dbReference>
<dbReference type="AlphaFoldDB" id="A0A0K6H6P7"/>
<dbReference type="GO" id="GO:0005047">
    <property type="term" value="F:signal recognition particle binding"/>
    <property type="evidence" value="ECO:0007669"/>
    <property type="project" value="TreeGrafter"/>
</dbReference>
<keyword evidence="11" id="KW-1006">Bacterial flagellum protein export</keyword>
<evidence type="ECO:0000256" key="4">
    <source>
        <dbReference type="ARBA" id="ARBA00022448"/>
    </source>
</evidence>
<evidence type="ECO:0000256" key="8">
    <source>
        <dbReference type="ARBA" id="ARBA00022927"/>
    </source>
</evidence>
<evidence type="ECO:0000259" key="15">
    <source>
        <dbReference type="SMART" id="SM00382"/>
    </source>
</evidence>
<dbReference type="GO" id="GO:0006614">
    <property type="term" value="P:SRP-dependent cotranslational protein targeting to membrane"/>
    <property type="evidence" value="ECO:0007669"/>
    <property type="project" value="UniProtKB-UniRule"/>
</dbReference>
<dbReference type="GO" id="GO:0005886">
    <property type="term" value="C:plasma membrane"/>
    <property type="evidence" value="ECO:0007669"/>
    <property type="project" value="UniProtKB-SubCell"/>
</dbReference>
<evidence type="ECO:0000259" key="16">
    <source>
        <dbReference type="SMART" id="SM00962"/>
    </source>
</evidence>
<evidence type="ECO:0000256" key="1">
    <source>
        <dbReference type="ARBA" id="ARBA00004413"/>
    </source>
</evidence>
<dbReference type="SMART" id="SM00962">
    <property type="entry name" value="SRP54"/>
    <property type="match status" value="1"/>
</dbReference>
<evidence type="ECO:0000313" key="18">
    <source>
        <dbReference type="Proteomes" id="UP000243535"/>
    </source>
</evidence>
<dbReference type="GO" id="GO:0003924">
    <property type="term" value="F:GTPase activity"/>
    <property type="evidence" value="ECO:0007669"/>
    <property type="project" value="UniProtKB-UniRule"/>
</dbReference>